<dbReference type="PROSITE" id="PS50126">
    <property type="entry name" value="S1"/>
    <property type="match status" value="1"/>
</dbReference>
<comment type="caution">
    <text evidence="10">The sequence shown here is derived from an EMBL/GenBank/DDBJ whole genome shotgun (WGS) entry which is preliminary data.</text>
</comment>
<dbReference type="InterPro" id="IPR004476">
    <property type="entry name" value="RNase_II/RNase_R"/>
</dbReference>
<keyword evidence="2 7" id="KW-0963">Cytoplasm</keyword>
<evidence type="ECO:0000259" key="9">
    <source>
        <dbReference type="PROSITE" id="PS50126"/>
    </source>
</evidence>
<evidence type="ECO:0000256" key="5">
    <source>
        <dbReference type="ARBA" id="ARBA00022839"/>
    </source>
</evidence>
<dbReference type="InterPro" id="IPR011805">
    <property type="entry name" value="RNase_R"/>
</dbReference>
<accession>A0A2P2EAP1</accession>
<dbReference type="Gene3D" id="2.40.50.140">
    <property type="entry name" value="Nucleic acid-binding proteins"/>
    <property type="match status" value="1"/>
</dbReference>
<comment type="subcellular location">
    <subcellularLocation>
        <location evidence="7">Cytoplasm</location>
    </subcellularLocation>
</comment>
<dbReference type="NCBIfam" id="TIGR00358">
    <property type="entry name" value="3_prime_RNase"/>
    <property type="match status" value="1"/>
</dbReference>
<keyword evidence="4 7" id="KW-0378">Hydrolase</keyword>
<dbReference type="GO" id="GO:0003723">
    <property type="term" value="F:RNA binding"/>
    <property type="evidence" value="ECO:0007669"/>
    <property type="project" value="UniProtKB-UniRule"/>
</dbReference>
<proteinExistence type="inferred from homology"/>
<evidence type="ECO:0000256" key="6">
    <source>
        <dbReference type="ARBA" id="ARBA00022884"/>
    </source>
</evidence>
<dbReference type="RefSeq" id="WP_108984996.1">
    <property type="nucleotide sequence ID" value="NZ_BFBR01000005.1"/>
</dbReference>
<dbReference type="PROSITE" id="PS01175">
    <property type="entry name" value="RIBONUCLEASE_II"/>
    <property type="match status" value="1"/>
</dbReference>
<dbReference type="SMART" id="SM00316">
    <property type="entry name" value="S1"/>
    <property type="match status" value="1"/>
</dbReference>
<dbReference type="Pfam" id="PF00575">
    <property type="entry name" value="S1"/>
    <property type="match status" value="1"/>
</dbReference>
<dbReference type="AlphaFoldDB" id="A0A2P2EAP1"/>
<dbReference type="GO" id="GO:0006402">
    <property type="term" value="P:mRNA catabolic process"/>
    <property type="evidence" value="ECO:0007669"/>
    <property type="project" value="TreeGrafter"/>
</dbReference>
<dbReference type="HAMAP" id="MF_01895">
    <property type="entry name" value="RNase_R"/>
    <property type="match status" value="1"/>
</dbReference>
<dbReference type="InterPro" id="IPR012340">
    <property type="entry name" value="NA-bd_OB-fold"/>
</dbReference>
<dbReference type="SUPFAM" id="SSF50249">
    <property type="entry name" value="Nucleic acid-binding proteins"/>
    <property type="match status" value="2"/>
</dbReference>
<comment type="similarity">
    <text evidence="7">Belongs to the RNR ribonuclease family. RNase R subfamily.</text>
</comment>
<dbReference type="PANTHER" id="PTHR23355">
    <property type="entry name" value="RIBONUCLEASE"/>
    <property type="match status" value="1"/>
</dbReference>
<evidence type="ECO:0000313" key="11">
    <source>
        <dbReference type="Proteomes" id="UP000245086"/>
    </source>
</evidence>
<dbReference type="Proteomes" id="UP000245086">
    <property type="component" value="Unassembled WGS sequence"/>
</dbReference>
<reference evidence="10 11" key="1">
    <citation type="journal article" date="2018" name="Genome Announc.">
        <title>Draft Genome Sequence of "Candidatus Phycosocius bacilliformis," an Alphaproteobacterial Ectosymbiont of the Hydrocarbon-Producing Green Alga Botryococcus braunii.</title>
        <authorList>
            <person name="Tanabe Y."/>
            <person name="Yamaguchi H."/>
            <person name="Watanabe M.M."/>
        </authorList>
    </citation>
    <scope>NUCLEOTIDE SEQUENCE [LARGE SCALE GENOMIC DNA]</scope>
    <source>
        <strain evidence="10 11">BOTRYCO-2</strain>
    </source>
</reference>
<feature type="domain" description="S1 motif" evidence="9">
    <location>
        <begin position="657"/>
        <end position="738"/>
    </location>
</feature>
<keyword evidence="5 7" id="KW-0269">Exonuclease</keyword>
<dbReference type="EMBL" id="BFBR01000005">
    <property type="protein sequence ID" value="GBF58124.1"/>
    <property type="molecule type" value="Genomic_DNA"/>
</dbReference>
<evidence type="ECO:0000256" key="3">
    <source>
        <dbReference type="ARBA" id="ARBA00022722"/>
    </source>
</evidence>
<feature type="region of interest" description="Disordered" evidence="8">
    <location>
        <begin position="1"/>
        <end position="24"/>
    </location>
</feature>
<sequence>MKKKGRGNGDKGKAASKPVKRQSLGVPDRQTLLAFLNQAKTAMGPREIAIAFGLKGDDRRALKALLKELSSEGAIARTGRKDVASSAVPPDGGVFQIIEIDGEGDLMARAMGRDDEVFGPLVRVHLPRGTARPTGPAPGVGDRFVGKTRQNRDGDYDVQIIKQLGRTVEKVFGVFRAADVRPGHAGAGGGRLVPSDKKHRHDWMILPEHAKGAKDGDLVAARLLPHRGYGPKKAEIVDIFGHSDNPKAASILAIAAHGIPMGFSDDERAEAAAAGPAPLGSREDLRSLPLITIDPDDARDHDDAVYAEALPGGGHKIVVAIADVAHYVTPGSALDHGALQRGNSVYFPDRVVPMLPERLSADLCSLMEGVERPCLALEIRIDAGGHKQSHRFVRGLMKSAASLTYTQAQRAIDGAPDAQTAPLLDPVLKPLWAAYRALEKARDQREPLEIDSPERKIILSPEGQVVSIAVRERFDAHRLIEEMMILSNVCAAETLEDKRSPLIYRVHDQPSETKLAALGDFLATVNLKWAKGQPPTPARFNRVLALAAPTEHAQMINEVVLRTQAQAIYDTDNLGHFGLNLRRYAHFTSPIRRYADLIVHRALISALGLGDDGLKKATPDQLQKIAEAITATERRAMAAEREATDRYVAAFLSERVGAVFEARITSVNRFGVFVRLDETGGDGLVPVMRLGSEYFHHDEAGHALIGSETGDRWELGARVKVRLMEATPVSGGLLFDIVSEPKPGPVPGRRSLRGPARATTPRRKIGGPPRGVTRRRR</sequence>
<dbReference type="InterPro" id="IPR022966">
    <property type="entry name" value="RNase_II/R_CS"/>
</dbReference>
<keyword evidence="3 7" id="KW-0540">Nuclease</keyword>
<dbReference type="GO" id="GO:0005829">
    <property type="term" value="C:cytosol"/>
    <property type="evidence" value="ECO:0007669"/>
    <property type="project" value="TreeGrafter"/>
</dbReference>
<keyword evidence="11" id="KW-1185">Reference proteome</keyword>
<dbReference type="InterPro" id="IPR050180">
    <property type="entry name" value="RNR_Ribonuclease"/>
</dbReference>
<evidence type="ECO:0000256" key="8">
    <source>
        <dbReference type="SAM" id="MobiDB-lite"/>
    </source>
</evidence>
<organism evidence="10 11">
    <name type="scientific">Candidatus Phycosocius bacilliformis</name>
    <dbReference type="NCBI Taxonomy" id="1445552"/>
    <lineage>
        <taxon>Bacteria</taxon>
        <taxon>Pseudomonadati</taxon>
        <taxon>Pseudomonadota</taxon>
        <taxon>Alphaproteobacteria</taxon>
        <taxon>Caulobacterales</taxon>
        <taxon>Caulobacterales incertae sedis</taxon>
        <taxon>Candidatus Phycosocius</taxon>
    </lineage>
</organism>
<dbReference type="EC" id="3.1.13.1" evidence="7"/>
<dbReference type="SMART" id="SM00955">
    <property type="entry name" value="RNB"/>
    <property type="match status" value="1"/>
</dbReference>
<dbReference type="PANTHER" id="PTHR23355:SF9">
    <property type="entry name" value="DIS3-LIKE EXONUCLEASE 2"/>
    <property type="match status" value="1"/>
</dbReference>
<dbReference type="Pfam" id="PF00773">
    <property type="entry name" value="RNB"/>
    <property type="match status" value="1"/>
</dbReference>
<evidence type="ECO:0000256" key="4">
    <source>
        <dbReference type="ARBA" id="ARBA00022801"/>
    </source>
</evidence>
<feature type="region of interest" description="Disordered" evidence="8">
    <location>
        <begin position="128"/>
        <end position="148"/>
    </location>
</feature>
<dbReference type="NCBIfam" id="TIGR02063">
    <property type="entry name" value="RNase_R"/>
    <property type="match status" value="1"/>
</dbReference>
<evidence type="ECO:0000256" key="2">
    <source>
        <dbReference type="ARBA" id="ARBA00022490"/>
    </source>
</evidence>
<dbReference type="GO" id="GO:0008859">
    <property type="term" value="F:exoribonuclease II activity"/>
    <property type="evidence" value="ECO:0007669"/>
    <property type="project" value="UniProtKB-UniRule"/>
</dbReference>
<dbReference type="Pfam" id="PF17876">
    <property type="entry name" value="CSD2"/>
    <property type="match status" value="1"/>
</dbReference>
<dbReference type="InterPro" id="IPR001900">
    <property type="entry name" value="RNase_II/R"/>
</dbReference>
<protein>
    <recommendedName>
        <fullName evidence="7">Ribonuclease R</fullName>
        <shortName evidence="7">RNase R</shortName>
        <ecNumber evidence="7">3.1.13.1</ecNumber>
    </recommendedName>
</protein>
<keyword evidence="6 7" id="KW-0694">RNA-binding</keyword>
<evidence type="ECO:0000256" key="1">
    <source>
        <dbReference type="ARBA" id="ARBA00001849"/>
    </source>
</evidence>
<comment type="catalytic activity">
    <reaction evidence="1 7">
        <text>Exonucleolytic cleavage in the 3'- to 5'-direction to yield nucleoside 5'-phosphates.</text>
        <dbReference type="EC" id="3.1.13.1"/>
    </reaction>
</comment>
<evidence type="ECO:0000256" key="7">
    <source>
        <dbReference type="HAMAP-Rule" id="MF_01895"/>
    </source>
</evidence>
<name>A0A2P2EAP1_9PROT</name>
<comment type="function">
    <text evidence="7">3'-5' exoribonuclease that releases 5'-nucleoside monophosphates and is involved in maturation of structured RNAs.</text>
</comment>
<dbReference type="InterPro" id="IPR003029">
    <property type="entry name" value="S1_domain"/>
</dbReference>
<evidence type="ECO:0000313" key="10">
    <source>
        <dbReference type="EMBL" id="GBF58124.1"/>
    </source>
</evidence>
<dbReference type="InterPro" id="IPR040476">
    <property type="entry name" value="CSD2"/>
</dbReference>
<dbReference type="OrthoDB" id="9764149at2"/>
<feature type="region of interest" description="Disordered" evidence="8">
    <location>
        <begin position="738"/>
        <end position="777"/>
    </location>
</feature>
<gene>
    <name evidence="7 10" type="primary">rnr</name>
    <name evidence="10" type="ORF">PbB2_01795</name>
</gene>
<dbReference type="CDD" id="cd04471">
    <property type="entry name" value="S1_RNase_R"/>
    <property type="match status" value="1"/>
</dbReference>